<organism evidence="2 3">
    <name type="scientific">Marmota monax</name>
    <name type="common">Woodchuck</name>
    <dbReference type="NCBI Taxonomy" id="9995"/>
    <lineage>
        <taxon>Eukaryota</taxon>
        <taxon>Metazoa</taxon>
        <taxon>Chordata</taxon>
        <taxon>Craniata</taxon>
        <taxon>Vertebrata</taxon>
        <taxon>Euteleostomi</taxon>
        <taxon>Mammalia</taxon>
        <taxon>Eutheria</taxon>
        <taxon>Euarchontoglires</taxon>
        <taxon>Glires</taxon>
        <taxon>Rodentia</taxon>
        <taxon>Sciuromorpha</taxon>
        <taxon>Sciuridae</taxon>
        <taxon>Xerinae</taxon>
        <taxon>Marmotini</taxon>
        <taxon>Marmota</taxon>
    </lineage>
</organism>
<evidence type="ECO:0000313" key="3">
    <source>
        <dbReference type="Proteomes" id="UP000662637"/>
    </source>
</evidence>
<accession>A0A834QV67</accession>
<reference evidence="2" key="1">
    <citation type="submission" date="2020-08" db="EMBL/GenBank/DDBJ databases">
        <authorList>
            <person name="Shumante A."/>
            <person name="Zimin A.V."/>
            <person name="Puiu D."/>
            <person name="Salzberg S.L."/>
        </authorList>
    </citation>
    <scope>NUCLEOTIDE SEQUENCE</scope>
    <source>
        <strain evidence="2">WC2-LM</strain>
        <tissue evidence="2">Liver</tissue>
    </source>
</reference>
<dbReference type="EMBL" id="WJEC01000293">
    <property type="protein sequence ID" value="KAF7484252.1"/>
    <property type="molecule type" value="Genomic_DNA"/>
</dbReference>
<feature type="compositionally biased region" description="Basic and acidic residues" evidence="1">
    <location>
        <begin position="28"/>
        <end position="38"/>
    </location>
</feature>
<feature type="region of interest" description="Disordered" evidence="1">
    <location>
        <begin position="1"/>
        <end position="169"/>
    </location>
</feature>
<proteinExistence type="predicted"/>
<dbReference type="Proteomes" id="UP000662637">
    <property type="component" value="Unassembled WGS sequence"/>
</dbReference>
<evidence type="ECO:0000256" key="1">
    <source>
        <dbReference type="SAM" id="MobiDB-lite"/>
    </source>
</evidence>
<evidence type="ECO:0000313" key="2">
    <source>
        <dbReference type="EMBL" id="KAF7484252.1"/>
    </source>
</evidence>
<feature type="compositionally biased region" description="Polar residues" evidence="1">
    <location>
        <begin position="55"/>
        <end position="65"/>
    </location>
</feature>
<protein>
    <submittedName>
        <fullName evidence="2">Uncharacterized protein</fullName>
    </submittedName>
</protein>
<feature type="compositionally biased region" description="Basic and acidic residues" evidence="1">
    <location>
        <begin position="1"/>
        <end position="13"/>
    </location>
</feature>
<comment type="caution">
    <text evidence="2">The sequence shown here is derived from an EMBL/GenBank/DDBJ whole genome shotgun (WGS) entry which is preliminary data.</text>
</comment>
<gene>
    <name evidence="2" type="ORF">GHT09_004352</name>
</gene>
<feature type="compositionally biased region" description="Polar residues" evidence="1">
    <location>
        <begin position="115"/>
        <end position="134"/>
    </location>
</feature>
<sequence length="169" mass="18960">MSVERRSPDERRAVMRTRKGPAHNTWTDTHKTKGRRTDTGQMTNSKKTLEKRQTAEQTQNKQQSLRSHRETSNGAEITFCLAPRQMRPHREASSGSETTSRPAPRQMRPPREASNGPQIQTDEVSQGDSDNISSCPGEGVSDCVQSDLFPQRRVGSPELTAGRRLFRAS</sequence>
<dbReference type="AlphaFoldDB" id="A0A834QV67"/>
<name>A0A834QV67_MARMO</name>